<accession>A0ABR9PAH5</accession>
<keyword evidence="1" id="KW-0812">Transmembrane</keyword>
<dbReference type="Proteomes" id="UP000806528">
    <property type="component" value="Unassembled WGS sequence"/>
</dbReference>
<evidence type="ECO:0000256" key="1">
    <source>
        <dbReference type="SAM" id="Phobius"/>
    </source>
</evidence>
<evidence type="ECO:0000313" key="2">
    <source>
        <dbReference type="EMBL" id="MBE3000851.1"/>
    </source>
</evidence>
<feature type="transmembrane region" description="Helical" evidence="1">
    <location>
        <begin position="81"/>
        <end position="98"/>
    </location>
</feature>
<keyword evidence="1" id="KW-0472">Membrane</keyword>
<comment type="caution">
    <text evidence="2">The sequence shown here is derived from an EMBL/GenBank/DDBJ whole genome shotgun (WGS) entry which is preliminary data.</text>
</comment>
<organism evidence="2 3">
    <name type="scientific">Nocardiopsis coralli</name>
    <dbReference type="NCBI Taxonomy" id="2772213"/>
    <lineage>
        <taxon>Bacteria</taxon>
        <taxon>Bacillati</taxon>
        <taxon>Actinomycetota</taxon>
        <taxon>Actinomycetes</taxon>
        <taxon>Streptosporangiales</taxon>
        <taxon>Nocardiopsidaceae</taxon>
        <taxon>Nocardiopsis</taxon>
    </lineage>
</organism>
<evidence type="ECO:0000313" key="3">
    <source>
        <dbReference type="Proteomes" id="UP000806528"/>
    </source>
</evidence>
<keyword evidence="3" id="KW-1185">Reference proteome</keyword>
<proteinExistence type="predicted"/>
<protein>
    <recommendedName>
        <fullName evidence="4">DoxX family protein</fullName>
    </recommendedName>
</protein>
<sequence length="152" mass="16086">MKPPVEPHHMPARIATGAFILSSGLDKRGADEETAQGLHGMAAGAYPFLNKIEPLPFAKLVSASEIALGTALLLPIVPTKVAAAGLTAFGAAFLGLYLRTPGMRRPNSLRPTDEGLAIAKDVWMFGAGLSLLLDPGRERGEARPCSWRGSKR</sequence>
<name>A0ABR9PAH5_9ACTN</name>
<dbReference type="RefSeq" id="WP_193123451.1">
    <property type="nucleotide sequence ID" value="NZ_JADBGI010000018.1"/>
</dbReference>
<keyword evidence="1" id="KW-1133">Transmembrane helix</keyword>
<dbReference type="EMBL" id="JADBGI010000018">
    <property type="protein sequence ID" value="MBE3000851.1"/>
    <property type="molecule type" value="Genomic_DNA"/>
</dbReference>
<evidence type="ECO:0008006" key="4">
    <source>
        <dbReference type="Google" id="ProtNLM"/>
    </source>
</evidence>
<gene>
    <name evidence="2" type="ORF">IDM40_19450</name>
</gene>
<reference evidence="2 3" key="1">
    <citation type="submission" date="2020-09" db="EMBL/GenBank/DDBJ databases">
        <title>Diversity and distribution of actinomycetes associated with coral in the coast of Hainan.</title>
        <authorList>
            <person name="Li F."/>
        </authorList>
    </citation>
    <scope>NUCLEOTIDE SEQUENCE [LARGE SCALE GENOMIC DNA]</scope>
    <source>
        <strain evidence="2 3">HNM0947</strain>
    </source>
</reference>